<evidence type="ECO:0000313" key="4">
    <source>
        <dbReference type="Proteomes" id="UP000708148"/>
    </source>
</evidence>
<dbReference type="GO" id="GO:0000323">
    <property type="term" value="C:lytic vacuole"/>
    <property type="evidence" value="ECO:0007669"/>
    <property type="project" value="TreeGrafter"/>
</dbReference>
<reference evidence="3" key="1">
    <citation type="submission" date="2020-12" db="EMBL/GenBank/DDBJ databases">
        <authorList>
            <person name="Iha C."/>
        </authorList>
    </citation>
    <scope>NUCLEOTIDE SEQUENCE</scope>
</reference>
<evidence type="ECO:0000313" key="3">
    <source>
        <dbReference type="EMBL" id="CAD7703631.1"/>
    </source>
</evidence>
<dbReference type="GO" id="GO:0000149">
    <property type="term" value="F:SNARE binding"/>
    <property type="evidence" value="ECO:0007669"/>
    <property type="project" value="TreeGrafter"/>
</dbReference>
<dbReference type="EMBL" id="CAJHUC010002334">
    <property type="protein sequence ID" value="CAD7703631.1"/>
    <property type="molecule type" value="Genomic_DNA"/>
</dbReference>
<evidence type="ECO:0000256" key="1">
    <source>
        <dbReference type="ARBA" id="ARBA00023054"/>
    </source>
</evidence>
<proteinExistence type="predicted"/>
<dbReference type="GO" id="GO:0035493">
    <property type="term" value="P:SNARE complex assembly"/>
    <property type="evidence" value="ECO:0007669"/>
    <property type="project" value="TreeGrafter"/>
</dbReference>
<name>A0A8S1JBL5_9CHLO</name>
<gene>
    <name evidence="3" type="ORF">OSTQU699_LOCUS8988</name>
</gene>
<feature type="coiled-coil region" evidence="2">
    <location>
        <begin position="44"/>
        <end position="71"/>
    </location>
</feature>
<accession>A0A8S1JBL5</accession>
<organism evidence="3 4">
    <name type="scientific">Ostreobium quekettii</name>
    <dbReference type="NCBI Taxonomy" id="121088"/>
    <lineage>
        <taxon>Eukaryota</taxon>
        <taxon>Viridiplantae</taxon>
        <taxon>Chlorophyta</taxon>
        <taxon>core chlorophytes</taxon>
        <taxon>Ulvophyceae</taxon>
        <taxon>TCBD clade</taxon>
        <taxon>Bryopsidales</taxon>
        <taxon>Ostreobineae</taxon>
        <taxon>Ostreobiaceae</taxon>
        <taxon>Ostreobium</taxon>
    </lineage>
</organism>
<dbReference type="Proteomes" id="UP000708148">
    <property type="component" value="Unassembled WGS sequence"/>
</dbReference>
<dbReference type="InterPro" id="IPR018791">
    <property type="entry name" value="UV_resistance/autophagy_Atg14"/>
</dbReference>
<dbReference type="Pfam" id="PF10186">
    <property type="entry name" value="ATG14"/>
    <property type="match status" value="1"/>
</dbReference>
<comment type="caution">
    <text evidence="3">The sequence shown here is derived from an EMBL/GenBank/DDBJ whole genome shotgun (WGS) entry which is preliminary data.</text>
</comment>
<keyword evidence="1 2" id="KW-0175">Coiled coil</keyword>
<dbReference type="AlphaFoldDB" id="A0A8S1JBL5"/>
<dbReference type="GO" id="GO:0032991">
    <property type="term" value="C:protein-containing complex"/>
    <property type="evidence" value="ECO:0007669"/>
    <property type="project" value="UniProtKB-ARBA"/>
</dbReference>
<dbReference type="GO" id="GO:0005768">
    <property type="term" value="C:endosome"/>
    <property type="evidence" value="ECO:0007669"/>
    <property type="project" value="TreeGrafter"/>
</dbReference>
<dbReference type="OrthoDB" id="544136at2759"/>
<sequence>MASDARLRPRGCELCSATHRPFLCADCVNGGVLGDGKAALLALIRRRDELLGRLREKMERQEAQQQQEAKRQLHLLELRHVSKRATSAEQRLKRVKSAVVVLRNSSDARQVHLDKASTQLLEKRKEKLHRYFPTHARVTQLTFSCLQSSLEEEWCAKVRQLLEVLPFRINALRSGSKAPIQVTVCNLQLPNGRLTVVDPKQKPETLDAALGYALLLLDLLGLYIGGPVIHQSNFKGSYSSIWRRRTFWDCRPVSTGDVLPLHLGRNAPTQLSSSTWPSSSGDQCLPHRQRQVEAAMHLLHRSIGAFASDQLGPLGAKLPEGWSPFASLAWICSKVARDSLRGALQQLGALAAADGKVGGDGNHVVGEDAQTSTSLDTTQLLLPDDDDEQVDADGWCCIRGNFLPPPPSKPDDVEHWAKAMLSENRGGWQQALRVNLLRALPGAPGAWRALNGG</sequence>
<evidence type="ECO:0008006" key="5">
    <source>
        <dbReference type="Google" id="ProtNLM"/>
    </source>
</evidence>
<keyword evidence="4" id="KW-1185">Reference proteome</keyword>
<evidence type="ECO:0000256" key="2">
    <source>
        <dbReference type="SAM" id="Coils"/>
    </source>
</evidence>
<dbReference type="PANTHER" id="PTHR15157:SF5">
    <property type="entry name" value="UV RADIATION RESISTANCE-ASSOCIATED GENE PROTEIN"/>
    <property type="match status" value="1"/>
</dbReference>
<dbReference type="PANTHER" id="PTHR15157">
    <property type="entry name" value="UV RADIATION RESISTANCE-ASSOCIATED GENE PROTEIN"/>
    <property type="match status" value="1"/>
</dbReference>
<protein>
    <recommendedName>
        <fullName evidence="5">UV radiation resistance protein/autophagy-related protein 14</fullName>
    </recommendedName>
</protein>